<keyword evidence="7" id="KW-0805">Transcription regulation</keyword>
<keyword evidence="9" id="KW-0539">Nucleus</keyword>
<dbReference type="PANTHER" id="PTHR10625">
    <property type="entry name" value="HISTONE DEACETYLASE HDAC1-RELATED"/>
    <property type="match status" value="1"/>
</dbReference>
<dbReference type="EMBL" id="GG662521">
    <property type="protein sequence ID" value="EAR83153.3"/>
    <property type="molecule type" value="Genomic_DNA"/>
</dbReference>
<evidence type="ECO:0000256" key="5">
    <source>
        <dbReference type="ARBA" id="ARBA00022801"/>
    </source>
</evidence>
<keyword evidence="4" id="KW-0678">Repressor</keyword>
<dbReference type="InParanoid" id="Q22CW6"/>
<dbReference type="EC" id="3.5.1.98" evidence="3"/>
<dbReference type="RefSeq" id="XP_001030816.3">
    <property type="nucleotide sequence ID" value="XM_001030816.3"/>
</dbReference>
<dbReference type="InterPro" id="IPR037138">
    <property type="entry name" value="His_deacetylse_dom_sf"/>
</dbReference>
<evidence type="ECO:0000256" key="6">
    <source>
        <dbReference type="ARBA" id="ARBA00022853"/>
    </source>
</evidence>
<evidence type="ECO:0000256" key="9">
    <source>
        <dbReference type="ARBA" id="ARBA00023242"/>
    </source>
</evidence>
<dbReference type="HOGENOM" id="CLU_007727_8_2_1"/>
<dbReference type="Proteomes" id="UP000009168">
    <property type="component" value="Unassembled WGS sequence"/>
</dbReference>
<keyword evidence="12" id="KW-1185">Reference proteome</keyword>
<organism evidence="11 12">
    <name type="scientific">Tetrahymena thermophila (strain SB210)</name>
    <dbReference type="NCBI Taxonomy" id="312017"/>
    <lineage>
        <taxon>Eukaryota</taxon>
        <taxon>Sar</taxon>
        <taxon>Alveolata</taxon>
        <taxon>Ciliophora</taxon>
        <taxon>Intramacronucleata</taxon>
        <taxon>Oligohymenophorea</taxon>
        <taxon>Hymenostomatida</taxon>
        <taxon>Tetrahymenina</taxon>
        <taxon>Tetrahymenidae</taxon>
        <taxon>Tetrahymena</taxon>
    </lineage>
</organism>
<dbReference type="Pfam" id="PF00850">
    <property type="entry name" value="Hist_deacetyl"/>
    <property type="match status" value="1"/>
</dbReference>
<dbReference type="PRINTS" id="PR01270">
    <property type="entry name" value="HDASUPER"/>
</dbReference>
<dbReference type="InterPro" id="IPR000286">
    <property type="entry name" value="HDACs"/>
</dbReference>
<dbReference type="KEGG" id="tet:TTHERM_01014700"/>
<dbReference type="AlphaFoldDB" id="Q22CW6"/>
<dbReference type="GeneID" id="7830090"/>
<accession>Q22CW6</accession>
<sequence>MMDAKDKKVGFIYDERMLLHKLSKQPPHPECPERIEKIIENLKKTGLWSQLDVINQVEPIQKDILNKVHRDSYVDLVEQMWPEGCEKENMVLNGCYYNKYTGQSAFLSSGAVIQSIDLIKSKSWHTAFCCVRPPGHHSGASQQCSGFCFFNNVVVGAKYLREKYSVKKIAIFDFDVHHGDGTQALTYDDHELLFISIHQYDEGKFYPFQSGDLSKVGNGFNINIGWNTSNFQSAGDDEYIYAFESIVMPALTEFQPDFIFISAGFDSAANDKLGRCQLTNIGYEYMSSRLVQIFPNLLFVLEGGYNLDSIQWASEAVIRRILDPLNEKQLESLRNNILPNQMSIKVINECKLAHNKFWKLQDKYNITNIIEKNQFFGKSIISDFSKNFKIDNFNDKLYYTLNQIEIQYLEKPEFRQLLWHGNQMKQFGNEMLFEIQKSIDVGFEIKIVGEDSIIIKGIKTKDFENRQLDVINQTIQYQQKVFEHFTEQLKEKKQIIYDSIKNQLKEISNIPINSQLIIDGSNCQVIISHIPNNNSNLINIQQICEQLSSYFYDQEKK</sequence>
<dbReference type="STRING" id="312017.Q22CW6"/>
<dbReference type="InterPro" id="IPR023801">
    <property type="entry name" value="His_deacetylse_dom"/>
</dbReference>
<keyword evidence="5" id="KW-0378">Hydrolase</keyword>
<dbReference type="GO" id="GO:0040029">
    <property type="term" value="P:epigenetic regulation of gene expression"/>
    <property type="evidence" value="ECO:0007669"/>
    <property type="project" value="TreeGrafter"/>
</dbReference>
<protein>
    <recommendedName>
        <fullName evidence="3">histone deacetylase</fullName>
        <ecNumber evidence="3">3.5.1.98</ecNumber>
    </recommendedName>
</protein>
<proteinExistence type="inferred from homology"/>
<evidence type="ECO:0000256" key="1">
    <source>
        <dbReference type="ARBA" id="ARBA00004123"/>
    </source>
</evidence>
<dbReference type="GO" id="GO:0000118">
    <property type="term" value="C:histone deacetylase complex"/>
    <property type="evidence" value="ECO:0007669"/>
    <property type="project" value="TreeGrafter"/>
</dbReference>
<evidence type="ECO:0000256" key="2">
    <source>
        <dbReference type="ARBA" id="ARBA00007738"/>
    </source>
</evidence>
<gene>
    <name evidence="11" type="ORF">TTHERM_01014700</name>
</gene>
<evidence type="ECO:0000256" key="7">
    <source>
        <dbReference type="ARBA" id="ARBA00023015"/>
    </source>
</evidence>
<comment type="similarity">
    <text evidence="2">Belongs to the histone deacetylase family. HD type 2 subfamily.</text>
</comment>
<evidence type="ECO:0000313" key="11">
    <source>
        <dbReference type="EMBL" id="EAR83153.3"/>
    </source>
</evidence>
<dbReference type="PANTHER" id="PTHR10625:SF5">
    <property type="entry name" value="HISTONE DEACETYLASE"/>
    <property type="match status" value="1"/>
</dbReference>
<dbReference type="OrthoDB" id="424012at2759"/>
<dbReference type="Gene3D" id="3.40.800.20">
    <property type="entry name" value="Histone deacetylase domain"/>
    <property type="match status" value="1"/>
</dbReference>
<evidence type="ECO:0000256" key="4">
    <source>
        <dbReference type="ARBA" id="ARBA00022491"/>
    </source>
</evidence>
<evidence type="ECO:0000256" key="8">
    <source>
        <dbReference type="ARBA" id="ARBA00023163"/>
    </source>
</evidence>
<dbReference type="SUPFAM" id="SSF52768">
    <property type="entry name" value="Arginase/deacetylase"/>
    <property type="match status" value="1"/>
</dbReference>
<reference evidence="12" key="1">
    <citation type="journal article" date="2006" name="PLoS Biol.">
        <title>Macronuclear genome sequence of the ciliate Tetrahymena thermophila, a model eukaryote.</title>
        <authorList>
            <person name="Eisen J.A."/>
            <person name="Coyne R.S."/>
            <person name="Wu M."/>
            <person name="Wu D."/>
            <person name="Thiagarajan M."/>
            <person name="Wortman J.R."/>
            <person name="Badger J.H."/>
            <person name="Ren Q."/>
            <person name="Amedeo P."/>
            <person name="Jones K.M."/>
            <person name="Tallon L.J."/>
            <person name="Delcher A.L."/>
            <person name="Salzberg S.L."/>
            <person name="Silva J.C."/>
            <person name="Haas B.J."/>
            <person name="Majoros W.H."/>
            <person name="Farzad M."/>
            <person name="Carlton J.M."/>
            <person name="Smith R.K. Jr."/>
            <person name="Garg J."/>
            <person name="Pearlman R.E."/>
            <person name="Karrer K.M."/>
            <person name="Sun L."/>
            <person name="Manning G."/>
            <person name="Elde N.C."/>
            <person name="Turkewitz A.P."/>
            <person name="Asai D.J."/>
            <person name="Wilkes D.E."/>
            <person name="Wang Y."/>
            <person name="Cai H."/>
            <person name="Collins K."/>
            <person name="Stewart B.A."/>
            <person name="Lee S.R."/>
            <person name="Wilamowska K."/>
            <person name="Weinberg Z."/>
            <person name="Ruzzo W.L."/>
            <person name="Wloga D."/>
            <person name="Gaertig J."/>
            <person name="Frankel J."/>
            <person name="Tsao C.-C."/>
            <person name="Gorovsky M.A."/>
            <person name="Keeling P.J."/>
            <person name="Waller R.F."/>
            <person name="Patron N.J."/>
            <person name="Cherry J.M."/>
            <person name="Stover N.A."/>
            <person name="Krieger C.J."/>
            <person name="del Toro C."/>
            <person name="Ryder H.F."/>
            <person name="Williamson S.C."/>
            <person name="Barbeau R.A."/>
            <person name="Hamilton E.P."/>
            <person name="Orias E."/>
        </authorList>
    </citation>
    <scope>NUCLEOTIDE SEQUENCE [LARGE SCALE GENOMIC DNA]</scope>
    <source>
        <strain evidence="12">SB210</strain>
    </source>
</reference>
<keyword evidence="8" id="KW-0804">Transcription</keyword>
<dbReference type="eggNOG" id="KOG1343">
    <property type="taxonomic scope" value="Eukaryota"/>
</dbReference>
<dbReference type="GO" id="GO:0141221">
    <property type="term" value="F:histone deacetylase activity, hydrolytic mechanism"/>
    <property type="evidence" value="ECO:0007669"/>
    <property type="project" value="UniProtKB-EC"/>
</dbReference>
<keyword evidence="6" id="KW-0156">Chromatin regulator</keyword>
<dbReference type="InterPro" id="IPR023696">
    <property type="entry name" value="Ureohydrolase_dom_sf"/>
</dbReference>
<dbReference type="CDD" id="cd09992">
    <property type="entry name" value="HDAC_classII"/>
    <property type="match status" value="1"/>
</dbReference>
<evidence type="ECO:0000259" key="10">
    <source>
        <dbReference type="Pfam" id="PF00850"/>
    </source>
</evidence>
<comment type="subcellular location">
    <subcellularLocation>
        <location evidence="1">Nucleus</location>
    </subcellularLocation>
</comment>
<evidence type="ECO:0000256" key="3">
    <source>
        <dbReference type="ARBA" id="ARBA00012111"/>
    </source>
</evidence>
<name>Q22CW6_TETTS</name>
<evidence type="ECO:0000313" key="12">
    <source>
        <dbReference type="Proteomes" id="UP000009168"/>
    </source>
</evidence>
<feature type="domain" description="Histone deacetylase" evidence="10">
    <location>
        <begin position="28"/>
        <end position="319"/>
    </location>
</feature>